<name>A0A7W5CD69_9BACL</name>
<dbReference type="InterPro" id="IPR029044">
    <property type="entry name" value="Nucleotide-diphossugar_trans"/>
</dbReference>
<comment type="caution">
    <text evidence="2">The sequence shown here is derived from an EMBL/GenBank/DDBJ whole genome shotgun (WGS) entry which is preliminary data.</text>
</comment>
<evidence type="ECO:0000259" key="1">
    <source>
        <dbReference type="Pfam" id="PF00535"/>
    </source>
</evidence>
<dbReference type="PANTHER" id="PTHR43179">
    <property type="entry name" value="RHAMNOSYLTRANSFERASE WBBL"/>
    <property type="match status" value="1"/>
</dbReference>
<reference evidence="2 3" key="1">
    <citation type="submission" date="2020-08" db="EMBL/GenBank/DDBJ databases">
        <title>Genomic Encyclopedia of Type Strains, Phase III (KMG-III): the genomes of soil and plant-associated and newly described type strains.</title>
        <authorList>
            <person name="Whitman W."/>
        </authorList>
    </citation>
    <scope>NUCLEOTIDE SEQUENCE [LARGE SCALE GENOMIC DNA]</scope>
    <source>
        <strain evidence="2 3">CECT 8234</strain>
    </source>
</reference>
<dbReference type="PANTHER" id="PTHR43179:SF7">
    <property type="entry name" value="RHAMNOSYLTRANSFERASE WBBL"/>
    <property type="match status" value="1"/>
</dbReference>
<keyword evidence="3" id="KW-1185">Reference proteome</keyword>
<dbReference type="EMBL" id="JACHXW010000020">
    <property type="protein sequence ID" value="MBB3154979.1"/>
    <property type="molecule type" value="Genomic_DNA"/>
</dbReference>
<feature type="domain" description="Glycosyltransferase 2-like" evidence="1">
    <location>
        <begin position="55"/>
        <end position="222"/>
    </location>
</feature>
<proteinExistence type="predicted"/>
<dbReference type="InterPro" id="IPR001173">
    <property type="entry name" value="Glyco_trans_2-like"/>
</dbReference>
<dbReference type="Gene3D" id="3.90.550.10">
    <property type="entry name" value="Spore Coat Polysaccharide Biosynthesis Protein SpsA, Chain A"/>
    <property type="match status" value="1"/>
</dbReference>
<accession>A0A7W5CD69</accession>
<evidence type="ECO:0000313" key="3">
    <source>
        <dbReference type="Proteomes" id="UP000518605"/>
    </source>
</evidence>
<dbReference type="SUPFAM" id="SSF53448">
    <property type="entry name" value="Nucleotide-diphospho-sugar transferases"/>
    <property type="match status" value="1"/>
</dbReference>
<protein>
    <submittedName>
        <fullName evidence="2">GT2 family glycosyltransferase</fullName>
    </submittedName>
</protein>
<dbReference type="RefSeq" id="WP_183569244.1">
    <property type="nucleotide sequence ID" value="NZ_CBCSLB010000002.1"/>
</dbReference>
<dbReference type="Pfam" id="PF00535">
    <property type="entry name" value="Glycos_transf_2"/>
    <property type="match status" value="1"/>
</dbReference>
<sequence length="469" mass="53169">MRRKKRPVRRLKTNAGLRSNAEKRMERYKSGLIEGYKQGVQAGIESYDAHFEGTSIIIPSHNEVDSVKACIEGIMDQTDLPYEVIVVDNGSTDGIEHYLKQLDGQVRYRILPASSGYTGAANVGFMMAKGTTILLLDNRIRATENWLDNLLVCLNSDSSIGIVGPVSAGLTGKQHMALHVDDMEDMQEFARMNNKSNSSKWHQVERLSSSCLLFRRELLERVGYLDEGCTEAPFDAADYGYRARLQGYSLVCARDAYIHMQPNSNETDEHFSNERERLAPMDIYESASTYFMNKWSGLDESFFERDAFAPSRQALMTDEEISQAKKLGEALFYPQQLVVKGLGATSYWIDGSTRRPIEGQYDRMTIRLSQLDLWRWSVGEKIDAEKVYAYMEMLHDAGNERLYNKKVCECGDGSSYYIENGKKRMILSRLAAEGWGLQHDLHCMIPKEELEAIPEGLPIIAPITLRQAL</sequence>
<dbReference type="AlphaFoldDB" id="A0A7W5CD69"/>
<dbReference type="Proteomes" id="UP000518605">
    <property type="component" value="Unassembled WGS sequence"/>
</dbReference>
<dbReference type="GO" id="GO:0016740">
    <property type="term" value="F:transferase activity"/>
    <property type="evidence" value="ECO:0007669"/>
    <property type="project" value="UniProtKB-KW"/>
</dbReference>
<gene>
    <name evidence="2" type="ORF">FHS16_005078</name>
</gene>
<organism evidence="2 3">
    <name type="scientific">Paenibacillus endophyticus</name>
    <dbReference type="NCBI Taxonomy" id="1294268"/>
    <lineage>
        <taxon>Bacteria</taxon>
        <taxon>Bacillati</taxon>
        <taxon>Bacillota</taxon>
        <taxon>Bacilli</taxon>
        <taxon>Bacillales</taxon>
        <taxon>Paenibacillaceae</taxon>
        <taxon>Paenibacillus</taxon>
    </lineage>
</organism>
<keyword evidence="2" id="KW-0808">Transferase</keyword>
<evidence type="ECO:0000313" key="2">
    <source>
        <dbReference type="EMBL" id="MBB3154979.1"/>
    </source>
</evidence>